<name>A0A0V1GBF3_9BILA</name>
<evidence type="ECO:0000313" key="1">
    <source>
        <dbReference type="EMBL" id="KRY95579.1"/>
    </source>
</evidence>
<organism evidence="1 2">
    <name type="scientific">Trichinella zimbabwensis</name>
    <dbReference type="NCBI Taxonomy" id="268475"/>
    <lineage>
        <taxon>Eukaryota</taxon>
        <taxon>Metazoa</taxon>
        <taxon>Ecdysozoa</taxon>
        <taxon>Nematoda</taxon>
        <taxon>Enoplea</taxon>
        <taxon>Dorylaimia</taxon>
        <taxon>Trichinellida</taxon>
        <taxon>Trichinellidae</taxon>
        <taxon>Trichinella</taxon>
    </lineage>
</organism>
<sequence>MESVGSMRVFKMSLGKTKTFGGAEGTRRAFSFCLGD</sequence>
<keyword evidence="2" id="KW-1185">Reference proteome</keyword>
<evidence type="ECO:0000313" key="2">
    <source>
        <dbReference type="Proteomes" id="UP000055024"/>
    </source>
</evidence>
<comment type="caution">
    <text evidence="1">The sequence shown here is derived from an EMBL/GenBank/DDBJ whole genome shotgun (WGS) entry which is preliminary data.</text>
</comment>
<gene>
    <name evidence="1" type="ORF">T11_17357</name>
</gene>
<dbReference type="Proteomes" id="UP000055024">
    <property type="component" value="Unassembled WGS sequence"/>
</dbReference>
<dbReference type="AlphaFoldDB" id="A0A0V1GBF3"/>
<protein>
    <submittedName>
        <fullName evidence="1">Uncharacterized protein</fullName>
    </submittedName>
</protein>
<accession>A0A0V1GBF3</accession>
<reference evidence="1 2" key="1">
    <citation type="submission" date="2015-01" db="EMBL/GenBank/DDBJ databases">
        <title>Evolution of Trichinella species and genotypes.</title>
        <authorList>
            <person name="Korhonen P.K."/>
            <person name="Edoardo P."/>
            <person name="Giuseppe L.R."/>
            <person name="Gasser R.B."/>
        </authorList>
    </citation>
    <scope>NUCLEOTIDE SEQUENCE [LARGE SCALE GENOMIC DNA]</scope>
    <source>
        <strain evidence="1">ISS1029</strain>
    </source>
</reference>
<dbReference type="EMBL" id="JYDP01003655">
    <property type="protein sequence ID" value="KRY95579.1"/>
    <property type="molecule type" value="Genomic_DNA"/>
</dbReference>
<proteinExistence type="predicted"/>